<evidence type="ECO:0000313" key="2">
    <source>
        <dbReference type="EMBL" id="CAH1196479.1"/>
    </source>
</evidence>
<dbReference type="CDD" id="cd02947">
    <property type="entry name" value="TRX_family"/>
    <property type="match status" value="1"/>
</dbReference>
<accession>A0ABM9BWL8</accession>
<organism evidence="2 3">
    <name type="scientific">Paenibacillus allorhizoplanae</name>
    <dbReference type="NCBI Taxonomy" id="2905648"/>
    <lineage>
        <taxon>Bacteria</taxon>
        <taxon>Bacillati</taxon>
        <taxon>Bacillota</taxon>
        <taxon>Bacilli</taxon>
        <taxon>Bacillales</taxon>
        <taxon>Paenibacillaceae</taxon>
        <taxon>Paenibacillus</taxon>
    </lineage>
</organism>
<dbReference type="InterPro" id="IPR036249">
    <property type="entry name" value="Thioredoxin-like_sf"/>
</dbReference>
<evidence type="ECO:0000259" key="1">
    <source>
        <dbReference type="Pfam" id="PF00085"/>
    </source>
</evidence>
<dbReference type="Proteomes" id="UP000838821">
    <property type="component" value="Unassembled WGS sequence"/>
</dbReference>
<reference evidence="2" key="1">
    <citation type="submission" date="2022-01" db="EMBL/GenBank/DDBJ databases">
        <authorList>
            <person name="Criscuolo A."/>
        </authorList>
    </citation>
    <scope>NUCLEOTIDE SEQUENCE</scope>
    <source>
        <strain evidence="2">CIP111891</strain>
    </source>
</reference>
<gene>
    <name evidence="2" type="ORF">PAECIP111891_00875</name>
</gene>
<keyword evidence="3" id="KW-1185">Reference proteome</keyword>
<protein>
    <recommendedName>
        <fullName evidence="1">Thioredoxin domain-containing protein</fullName>
    </recommendedName>
</protein>
<dbReference type="InterPro" id="IPR013766">
    <property type="entry name" value="Thioredoxin_domain"/>
</dbReference>
<dbReference type="SUPFAM" id="SSF52833">
    <property type="entry name" value="Thioredoxin-like"/>
    <property type="match status" value="1"/>
</dbReference>
<dbReference type="EMBL" id="CAKMMW010000002">
    <property type="protein sequence ID" value="CAH1196479.1"/>
    <property type="molecule type" value="Genomic_DNA"/>
</dbReference>
<feature type="domain" description="Thioredoxin" evidence="1">
    <location>
        <begin position="3"/>
        <end position="96"/>
    </location>
</feature>
<dbReference type="Pfam" id="PF00085">
    <property type="entry name" value="Thioredoxin"/>
    <property type="match status" value="1"/>
</dbReference>
<dbReference type="RefSeq" id="WP_236284923.1">
    <property type="nucleotide sequence ID" value="NZ_CAKMMW010000002.1"/>
</dbReference>
<name>A0ABM9BWL8_9BACL</name>
<comment type="caution">
    <text evidence="2">The sequence shown here is derived from an EMBL/GenBank/DDBJ whole genome shotgun (WGS) entry which is preliminary data.</text>
</comment>
<proteinExistence type="predicted"/>
<dbReference type="Gene3D" id="3.40.30.10">
    <property type="entry name" value="Glutaredoxin"/>
    <property type="match status" value="1"/>
</dbReference>
<sequence>MQELSQQELQSKVNQDDEKSFAVFMYTPLCGTCKVTERMLDIILTMKPNMPLVKCNINFLPQISQEWQIASVPCVVIIEPGKEKQYIYRMQSVDELYRRLMPLVEQE</sequence>
<evidence type="ECO:0000313" key="3">
    <source>
        <dbReference type="Proteomes" id="UP000838821"/>
    </source>
</evidence>